<dbReference type="EMBL" id="STGT01000003">
    <property type="protein sequence ID" value="THV13869.1"/>
    <property type="molecule type" value="Genomic_DNA"/>
</dbReference>
<sequence length="216" mass="23826">MSEAPTVFHFHPTSGEFVGSSYADADPMEERRWVVPASATLTAPTEPAEGFALVFANDAWQEVEDHRGEVWWDADGREVQIDFLGDPADRDLQSSPRPAPAPTAIDVDAEHDRRAIRGKDFEITGYGSLPLEGSLRTQTVLLALKDTARDLQEAGVNAPVLFLTDRDNGDHYLTPAQVIELVNAGKAFMQVLHEAKRALKAADPIPVNYDQDSYWP</sequence>
<evidence type="ECO:0000256" key="1">
    <source>
        <dbReference type="SAM" id="MobiDB-lite"/>
    </source>
</evidence>
<protein>
    <recommendedName>
        <fullName evidence="2">DUF4376 domain-containing protein</fullName>
    </recommendedName>
</protein>
<gene>
    <name evidence="3" type="ORF">E9677_13290</name>
</gene>
<name>A0ABY2QTE8_9HYPH</name>
<comment type="caution">
    <text evidence="3">The sequence shown here is derived from an EMBL/GenBank/DDBJ whole genome shotgun (WGS) entry which is preliminary data.</text>
</comment>
<dbReference type="InterPro" id="IPR025484">
    <property type="entry name" value="DUF4376"/>
</dbReference>
<feature type="region of interest" description="Disordered" evidence="1">
    <location>
        <begin position="86"/>
        <end position="107"/>
    </location>
</feature>
<reference evidence="3 4" key="1">
    <citation type="submission" date="2019-04" db="EMBL/GenBank/DDBJ databases">
        <title>Genome sequence of strain 7209-2.</title>
        <authorList>
            <person name="Gao J."/>
            <person name="Sun J."/>
        </authorList>
    </citation>
    <scope>NUCLEOTIDE SEQUENCE [LARGE SCALE GENOMIC DNA]</scope>
    <source>
        <strain evidence="3 4">7209-2</strain>
    </source>
</reference>
<feature type="domain" description="DUF4376" evidence="2">
    <location>
        <begin position="106"/>
        <end position="202"/>
    </location>
</feature>
<dbReference type="Pfam" id="PF14301">
    <property type="entry name" value="DUF4376"/>
    <property type="match status" value="1"/>
</dbReference>
<accession>A0ABY2QTE8</accession>
<organism evidence="3 4">
    <name type="scientific">Rhizobium rhizophilum</name>
    <dbReference type="NCBI Taxonomy" id="1850373"/>
    <lineage>
        <taxon>Bacteria</taxon>
        <taxon>Pseudomonadati</taxon>
        <taxon>Pseudomonadota</taxon>
        <taxon>Alphaproteobacteria</taxon>
        <taxon>Hyphomicrobiales</taxon>
        <taxon>Rhizobiaceae</taxon>
        <taxon>Rhizobium/Agrobacterium group</taxon>
        <taxon>Rhizobium</taxon>
    </lineage>
</organism>
<evidence type="ECO:0000259" key="2">
    <source>
        <dbReference type="Pfam" id="PF14301"/>
    </source>
</evidence>
<evidence type="ECO:0000313" key="4">
    <source>
        <dbReference type="Proteomes" id="UP000309667"/>
    </source>
</evidence>
<dbReference type="Proteomes" id="UP000309667">
    <property type="component" value="Unassembled WGS sequence"/>
</dbReference>
<keyword evidence="4" id="KW-1185">Reference proteome</keyword>
<evidence type="ECO:0000313" key="3">
    <source>
        <dbReference type="EMBL" id="THV13869.1"/>
    </source>
</evidence>
<proteinExistence type="predicted"/>
<dbReference type="RefSeq" id="WP_136558559.1">
    <property type="nucleotide sequence ID" value="NZ_STGT01000003.1"/>
</dbReference>